<feature type="domain" description="ELP1 first N-terminal beta-propeller" evidence="7">
    <location>
        <begin position="1"/>
        <end position="350"/>
    </location>
</feature>
<comment type="pathway">
    <text evidence="1">tRNA modification; 5-methoxycarbonylmethyl-2-thiouridine-tRNA biosynthesis.</text>
</comment>
<dbReference type="InterPro" id="IPR056169">
    <property type="entry name" value="HB_ELP1"/>
</dbReference>
<evidence type="ECO:0000256" key="2">
    <source>
        <dbReference type="ARBA" id="ARBA00006086"/>
    </source>
</evidence>
<dbReference type="Pfam" id="PF23925">
    <property type="entry name" value="A-sol_ELP1"/>
    <property type="match status" value="1"/>
</dbReference>
<dbReference type="InterPro" id="IPR006849">
    <property type="entry name" value="Elp1"/>
</dbReference>
<dbReference type="GO" id="GO:0005634">
    <property type="term" value="C:nucleus"/>
    <property type="evidence" value="ECO:0007669"/>
    <property type="project" value="UniProtKB-SubCell"/>
</dbReference>
<comment type="function">
    <text evidence="5">Component of the elongator complex which is required for multiple tRNA modifications, including mcm5U (5-methoxycarbonylmethyl uridine), mcm5s2U (5-methoxycarbonylmethyl-2-thiouridine), and ncm5U (5-carbamoylmethyl uridine). The elongator complex catalyzes formation of carboxymethyluridine in the wobble base at position 34 in tRNAs.</text>
</comment>
<evidence type="ECO:0000259" key="9">
    <source>
        <dbReference type="Pfam" id="PF23878"/>
    </source>
</evidence>
<reference evidence="12" key="1">
    <citation type="submission" date="2017-01" db="EMBL/GenBank/DDBJ databases">
        <title>A deep insight into the sialotranscriptome of adult male and female Cluex tarsalis mosquitoes.</title>
        <authorList>
            <person name="Ribeiro J.M."/>
            <person name="Moreira F."/>
            <person name="Bernard K.A."/>
            <person name="Calvo E."/>
        </authorList>
    </citation>
    <scope>NUCLEOTIDE SEQUENCE</scope>
    <source>
        <strain evidence="12">Kern County</strain>
        <tissue evidence="12">Salivary glands</tissue>
    </source>
</reference>
<comment type="subcellular location">
    <subcellularLocation>
        <location evidence="5">Cytoplasm</location>
    </subcellularLocation>
    <subcellularLocation>
        <location evidence="5">Nucleus</location>
    </subcellularLocation>
</comment>
<evidence type="ECO:0000256" key="3">
    <source>
        <dbReference type="ARBA" id="ARBA00022490"/>
    </source>
</evidence>
<dbReference type="PANTHER" id="PTHR12747:SF0">
    <property type="entry name" value="ELONGATOR COMPLEX PROTEIN 1"/>
    <property type="match status" value="1"/>
</dbReference>
<dbReference type="InterPro" id="IPR056167">
    <property type="entry name" value="A-sol_ELP1"/>
</dbReference>
<proteinExistence type="inferred from homology"/>
<dbReference type="GO" id="GO:0002926">
    <property type="term" value="P:tRNA wobble base 5-methoxycarbonylmethyl-2-thiouridinylation"/>
    <property type="evidence" value="ECO:0007669"/>
    <property type="project" value="TreeGrafter"/>
</dbReference>
<dbReference type="InterPro" id="IPR056166">
    <property type="entry name" value="TPR_ELP1"/>
</dbReference>
<feature type="region of interest" description="Disordered" evidence="6">
    <location>
        <begin position="1081"/>
        <end position="1140"/>
    </location>
</feature>
<feature type="compositionally biased region" description="Basic residues" evidence="6">
    <location>
        <begin position="1127"/>
        <end position="1140"/>
    </location>
</feature>
<feature type="compositionally biased region" description="Acidic residues" evidence="6">
    <location>
        <begin position="1094"/>
        <end position="1107"/>
    </location>
</feature>
<dbReference type="Pfam" id="PF04762">
    <property type="entry name" value="Beta-prop_ELP1_1st"/>
    <property type="match status" value="1"/>
</dbReference>
<feature type="domain" description="ELP1 three-helical bundle" evidence="11">
    <location>
        <begin position="1041"/>
        <end position="1213"/>
    </location>
</feature>
<evidence type="ECO:0000259" key="10">
    <source>
        <dbReference type="Pfam" id="PF23925"/>
    </source>
</evidence>
<feature type="compositionally biased region" description="Basic and acidic residues" evidence="6">
    <location>
        <begin position="1081"/>
        <end position="1093"/>
    </location>
</feature>
<accession>A0A1Q3G1U7</accession>
<keyword evidence="12" id="KW-0808">Transferase</keyword>
<keyword evidence="12" id="KW-0418">Kinase</keyword>
<feature type="domain" description="ELP1 alpha-solenoid" evidence="10">
    <location>
        <begin position="664"/>
        <end position="864"/>
    </location>
</feature>
<dbReference type="GO" id="GO:0033588">
    <property type="term" value="C:elongator holoenzyme complex"/>
    <property type="evidence" value="ECO:0007669"/>
    <property type="project" value="InterPro"/>
</dbReference>
<keyword evidence="3 5" id="KW-0963">Cytoplasm</keyword>
<dbReference type="GO" id="GO:0000049">
    <property type="term" value="F:tRNA binding"/>
    <property type="evidence" value="ECO:0007669"/>
    <property type="project" value="TreeGrafter"/>
</dbReference>
<evidence type="ECO:0000256" key="1">
    <source>
        <dbReference type="ARBA" id="ARBA00005043"/>
    </source>
</evidence>
<evidence type="ECO:0000313" key="12">
    <source>
        <dbReference type="EMBL" id="JAV33808.1"/>
    </source>
</evidence>
<dbReference type="SUPFAM" id="SSF69322">
    <property type="entry name" value="Tricorn protease domain 2"/>
    <property type="match status" value="1"/>
</dbReference>
<dbReference type="InterPro" id="IPR056164">
    <property type="entry name" value="Beta-prop_ELP1_1st"/>
</dbReference>
<organism evidence="12">
    <name type="scientific">Culex tarsalis</name>
    <name type="common">Encephalitis mosquito</name>
    <dbReference type="NCBI Taxonomy" id="7177"/>
    <lineage>
        <taxon>Eukaryota</taxon>
        <taxon>Metazoa</taxon>
        <taxon>Ecdysozoa</taxon>
        <taxon>Arthropoda</taxon>
        <taxon>Hexapoda</taxon>
        <taxon>Insecta</taxon>
        <taxon>Pterygota</taxon>
        <taxon>Neoptera</taxon>
        <taxon>Endopterygota</taxon>
        <taxon>Diptera</taxon>
        <taxon>Nematocera</taxon>
        <taxon>Culicoidea</taxon>
        <taxon>Culicidae</taxon>
        <taxon>Culicinae</taxon>
        <taxon>Culicini</taxon>
        <taxon>Culex</taxon>
        <taxon>Culex</taxon>
    </lineage>
</organism>
<keyword evidence="5" id="KW-0539">Nucleus</keyword>
<dbReference type="PIRSF" id="PIRSF017233">
    <property type="entry name" value="IKAP"/>
    <property type="match status" value="1"/>
</dbReference>
<comment type="similarity">
    <text evidence="2 5">Belongs to the ELP1/IKA1 family.</text>
</comment>
<evidence type="ECO:0000256" key="5">
    <source>
        <dbReference type="PIRNR" id="PIRNR017233"/>
    </source>
</evidence>
<evidence type="ECO:0000256" key="4">
    <source>
        <dbReference type="ARBA" id="ARBA00022694"/>
    </source>
</evidence>
<dbReference type="GO" id="GO:0016301">
    <property type="term" value="F:kinase activity"/>
    <property type="evidence" value="ECO:0007669"/>
    <property type="project" value="UniProtKB-KW"/>
</dbReference>
<evidence type="ECO:0000259" key="7">
    <source>
        <dbReference type="Pfam" id="PF04762"/>
    </source>
</evidence>
<dbReference type="EMBL" id="GFDL01001237">
    <property type="protein sequence ID" value="JAV33808.1"/>
    <property type="molecule type" value="Transcribed_RNA"/>
</dbReference>
<feature type="domain" description="ELP1 N-terminal second beta-propeller" evidence="8">
    <location>
        <begin position="392"/>
        <end position="640"/>
    </location>
</feature>
<keyword evidence="4" id="KW-0819">tRNA processing</keyword>
<dbReference type="InterPro" id="IPR056165">
    <property type="entry name" value="Beta-prop_ELP1_2nd"/>
</dbReference>
<evidence type="ECO:0000259" key="8">
    <source>
        <dbReference type="Pfam" id="PF23797"/>
    </source>
</evidence>
<protein>
    <recommendedName>
        <fullName evidence="5">Elongator complex protein 1</fullName>
    </recommendedName>
</protein>
<sequence>MKNLYRLATQSALLGPDLLPLTASSLFVVDSNNSAVLYVASARDESSSDYGVYRVDRSGTGGSVRVRCLASVPGEIVGLEHLALSDELCFATAAGEVSVMTVDGGKEPEEVTFCGGGLEAMGWSPEQEVVVFVDCTLNVVTMNSAYDPINEVFLQEDTFGDRVFMSVGWGKKETQFHGSEGKGARTKKKDEPEEVDLSALDRRVRISWREDGEMFVIGFLGPFGRAFKVFSKEGALQFTSEKCYGLETALDWRPSGLWIATPQALKDRYVVALFEKNGLRHRDIELPFNRAEETVEGLHWSNDSDVLIVRTLKTSTGKSCLYFYTICNYHWYVKQYLEFDKRILGIQWDAKYSEGRTLHVLLEDGRYDVSRWDFSVDHSTGLERSDESLVAVIDGPQVLLTNFRGVVVPPPMCGSTLKCDRQINAVGFLRNPTDSWDSNCFFAVDSTNTVTLYQPEFTDGAVRRIATVKVLAKDLELGSGTFSHWLWLRNDLLIVAEGSNLIKIFKIAETKLELQLSLEIGSPGDRIGCIESISGSAALIQVLTGQTFKLTLERGIGLVEATKLPEFCEQLRVHPSGKVYSLRNRQTLYANGVKIASDVTSIFLTERYLLFTTIAELKFVDVGSDAIVGDRRVERGSKLVVVVPKAARTVFQLPRGNLEAITPRVLTLCLVAEHLDGCEYYKAFDILRKERINLNLMVDHNPGLFLDNLDRFLQDITNVNWLNLFISDLQNQDVCREMYGSNYQGREVSSVEGYSVETKIEQLCDRLLVAMNKADYSESHTLPKITCYVKKGLLEQALQVIWDLKKSHRQEAAAEEALKYLLYLVEVNDLFNVALGMYDFGLVLFVATKSQKDPKEYLPFLNELKRFDEDYRKFRIDCHLKRFEKALENISRYADDEDKFQEALQLTIKHGLYTKAMAAYRANETYHRRICASYGDHLRQNAKQTDASLMYEKAGDYAQAIASARNAVDWGRALRLARLAGYADEELRRLVQALLPAVQEAGEYRAVARLAKEYLKNDRQAVEILLKDHLFEEALLEADRDLVDTVIRPKFDEYLQTLIQKLQSEKEDFLKHKNRLLAVREEKEKKKAEPHNGEEEDGGRDVEDCDLYSDVSTVASSRHTTTSGRSGKSHRSSKNRRKHERKLLSLKEGNPFEDIALVDALHAAVLRICGPDRQRHIRAVCKAAIELDRLGEATAVQRDYGALFGLVRYSLDAIWIPEMVVPGSGQDVEATAQLTGDLAQVQNVQHYAMIKPHQRYKPDIQSIPWQFEVLK</sequence>
<dbReference type="Pfam" id="PF23936">
    <property type="entry name" value="HB_ELP1"/>
    <property type="match status" value="1"/>
</dbReference>
<dbReference type="AlphaFoldDB" id="A0A1Q3G1U7"/>
<dbReference type="Pfam" id="PF23797">
    <property type="entry name" value="Beta-prop_ELP1_2nd"/>
    <property type="match status" value="1"/>
</dbReference>
<evidence type="ECO:0000256" key="6">
    <source>
        <dbReference type="SAM" id="MobiDB-lite"/>
    </source>
</evidence>
<evidence type="ECO:0000259" key="11">
    <source>
        <dbReference type="Pfam" id="PF23936"/>
    </source>
</evidence>
<dbReference type="GO" id="GO:0005829">
    <property type="term" value="C:cytosol"/>
    <property type="evidence" value="ECO:0007669"/>
    <property type="project" value="TreeGrafter"/>
</dbReference>
<feature type="domain" description="ELP1 TPR" evidence="9">
    <location>
        <begin position="871"/>
        <end position="1034"/>
    </location>
</feature>
<name>A0A1Q3G1U7_CULTA</name>
<dbReference type="UniPathway" id="UPA00988"/>
<dbReference type="PANTHER" id="PTHR12747">
    <property type="entry name" value="ELONGATOR COMPLEX PROTEIN 1"/>
    <property type="match status" value="1"/>
</dbReference>
<dbReference type="Pfam" id="PF23878">
    <property type="entry name" value="TPR_ELP1"/>
    <property type="match status" value="1"/>
</dbReference>
<feature type="compositionally biased region" description="Low complexity" evidence="6">
    <location>
        <begin position="1116"/>
        <end position="1126"/>
    </location>
</feature>